<dbReference type="Proteomes" id="UP001464555">
    <property type="component" value="Unassembled WGS sequence"/>
</dbReference>
<protein>
    <recommendedName>
        <fullName evidence="4">Cytochrome C551</fullName>
    </recommendedName>
</protein>
<evidence type="ECO:0000313" key="2">
    <source>
        <dbReference type="EMBL" id="MEL1243128.1"/>
    </source>
</evidence>
<reference evidence="2 3" key="1">
    <citation type="submission" date="2024-04" db="EMBL/GenBank/DDBJ databases">
        <title>Flavobacterium sp. DGU11 16S ribosomal RNA gene Genome sequencing and assembly.</title>
        <authorList>
            <person name="Park S."/>
        </authorList>
    </citation>
    <scope>NUCLEOTIDE SEQUENCE [LARGE SCALE GENOMIC DNA]</scope>
    <source>
        <strain evidence="2 3">DGU11</strain>
    </source>
</reference>
<accession>A0ABU9HTU3</accession>
<evidence type="ECO:0000256" key="1">
    <source>
        <dbReference type="SAM" id="MobiDB-lite"/>
    </source>
</evidence>
<gene>
    <name evidence="2" type="ORF">AAEO56_02545</name>
</gene>
<evidence type="ECO:0000313" key="3">
    <source>
        <dbReference type="Proteomes" id="UP001464555"/>
    </source>
</evidence>
<dbReference type="PROSITE" id="PS51257">
    <property type="entry name" value="PROKAR_LIPOPROTEIN"/>
    <property type="match status" value="1"/>
</dbReference>
<proteinExistence type="predicted"/>
<name>A0ABU9HTU3_9FLAO</name>
<dbReference type="EMBL" id="JBBYHR010000001">
    <property type="protein sequence ID" value="MEL1243128.1"/>
    <property type="molecule type" value="Genomic_DNA"/>
</dbReference>
<feature type="compositionally biased region" description="Polar residues" evidence="1">
    <location>
        <begin position="47"/>
        <end position="57"/>
    </location>
</feature>
<dbReference type="RefSeq" id="WP_341695446.1">
    <property type="nucleotide sequence ID" value="NZ_JBBYHR010000001.1"/>
</dbReference>
<feature type="compositionally biased region" description="Polar residues" evidence="1">
    <location>
        <begin position="27"/>
        <end position="39"/>
    </location>
</feature>
<evidence type="ECO:0008006" key="4">
    <source>
        <dbReference type="Google" id="ProtNLM"/>
    </source>
</evidence>
<feature type="region of interest" description="Disordered" evidence="1">
    <location>
        <begin position="21"/>
        <end position="64"/>
    </location>
</feature>
<comment type="caution">
    <text evidence="2">The sequence shown here is derived from an EMBL/GenBank/DDBJ whole genome shotgun (WGS) entry which is preliminary data.</text>
</comment>
<organism evidence="2 3">
    <name type="scientific">Flavobacterium arundinis</name>
    <dbReference type="NCBI Taxonomy" id="3139143"/>
    <lineage>
        <taxon>Bacteria</taxon>
        <taxon>Pseudomonadati</taxon>
        <taxon>Bacteroidota</taxon>
        <taxon>Flavobacteriia</taxon>
        <taxon>Flavobacteriales</taxon>
        <taxon>Flavobacteriaceae</taxon>
        <taxon>Flavobacterium</taxon>
    </lineage>
</organism>
<keyword evidence="3" id="KW-1185">Reference proteome</keyword>
<sequence>MKSTNTLYVFAAAAALALSSCKDSKPEGNTTDMDMTSDSVKSEKSDMGSTKDTTAINPDTIMGP</sequence>